<feature type="binding site" description="axial binding residue" evidence="7">
    <location>
        <position position="404"/>
    </location>
    <ligand>
        <name>heme</name>
        <dbReference type="ChEBI" id="CHEBI:30413"/>
    </ligand>
    <ligandPart>
        <name>Fe</name>
        <dbReference type="ChEBI" id="CHEBI:18248"/>
    </ligandPart>
</feature>
<evidence type="ECO:0000256" key="2">
    <source>
        <dbReference type="ARBA" id="ARBA00022617"/>
    </source>
</evidence>
<dbReference type="STRING" id="910347.SAMN05421773_103205"/>
<dbReference type="GO" id="GO:0016705">
    <property type="term" value="F:oxidoreductase activity, acting on paired donors, with incorporation or reduction of molecular oxygen"/>
    <property type="evidence" value="ECO:0007669"/>
    <property type="project" value="InterPro"/>
</dbReference>
<keyword evidence="3 7" id="KW-0479">Metal-binding</keyword>
<organism evidence="10 11">
    <name type="scientific">Streptomyces aidingensis</name>
    <dbReference type="NCBI Taxonomy" id="910347"/>
    <lineage>
        <taxon>Bacteria</taxon>
        <taxon>Bacillati</taxon>
        <taxon>Actinomycetota</taxon>
        <taxon>Actinomycetes</taxon>
        <taxon>Kitasatosporales</taxon>
        <taxon>Streptomycetaceae</taxon>
        <taxon>Streptomyces</taxon>
    </lineage>
</organism>
<name>A0A1I1J1P0_9ACTN</name>
<dbReference type="GO" id="GO:0004497">
    <property type="term" value="F:monooxygenase activity"/>
    <property type="evidence" value="ECO:0007669"/>
    <property type="project" value="UniProtKB-KW"/>
</dbReference>
<evidence type="ECO:0000256" key="5">
    <source>
        <dbReference type="ARBA" id="ARBA00023004"/>
    </source>
</evidence>
<evidence type="ECO:0000256" key="7">
    <source>
        <dbReference type="PIRSR" id="PIRSR602401-1"/>
    </source>
</evidence>
<evidence type="ECO:0000256" key="6">
    <source>
        <dbReference type="ARBA" id="ARBA00023033"/>
    </source>
</evidence>
<dbReference type="Gene3D" id="1.10.630.10">
    <property type="entry name" value="Cytochrome P450"/>
    <property type="match status" value="1"/>
</dbReference>
<keyword evidence="4 8" id="KW-0560">Oxidoreductase</keyword>
<comment type="cofactor">
    <cofactor evidence="7">
        <name>heme</name>
        <dbReference type="ChEBI" id="CHEBI:30413"/>
    </cofactor>
</comment>
<keyword evidence="6 8" id="KW-0503">Monooxygenase</keyword>
<dbReference type="Pfam" id="PF00067">
    <property type="entry name" value="p450"/>
    <property type="match status" value="1"/>
</dbReference>
<dbReference type="InterPro" id="IPR017972">
    <property type="entry name" value="Cyt_P450_CS"/>
</dbReference>
<dbReference type="OrthoDB" id="4746309at2"/>
<evidence type="ECO:0000313" key="11">
    <source>
        <dbReference type="Proteomes" id="UP000199207"/>
    </source>
</evidence>
<evidence type="ECO:0000256" key="4">
    <source>
        <dbReference type="ARBA" id="ARBA00023002"/>
    </source>
</evidence>
<dbReference type="PRINTS" id="PR00385">
    <property type="entry name" value="P450"/>
</dbReference>
<dbReference type="AlphaFoldDB" id="A0A1I1J1P0"/>
<feature type="region of interest" description="Disordered" evidence="9">
    <location>
        <begin position="1"/>
        <end position="22"/>
    </location>
</feature>
<evidence type="ECO:0000256" key="9">
    <source>
        <dbReference type="SAM" id="MobiDB-lite"/>
    </source>
</evidence>
<dbReference type="InterPro" id="IPR050196">
    <property type="entry name" value="Cytochrome_P450_Monoox"/>
</dbReference>
<dbReference type="EMBL" id="FOLM01000003">
    <property type="protein sequence ID" value="SFC40538.1"/>
    <property type="molecule type" value="Genomic_DNA"/>
</dbReference>
<dbReference type="GO" id="GO:0005506">
    <property type="term" value="F:iron ion binding"/>
    <property type="evidence" value="ECO:0007669"/>
    <property type="project" value="InterPro"/>
</dbReference>
<dbReference type="PANTHER" id="PTHR24291:SF50">
    <property type="entry name" value="BIFUNCTIONAL ALBAFLAVENONE MONOOXYGENASE_TERPENE SYNTHASE"/>
    <property type="match status" value="1"/>
</dbReference>
<dbReference type="SUPFAM" id="SSF48264">
    <property type="entry name" value="Cytochrome P450"/>
    <property type="match status" value="1"/>
</dbReference>
<accession>A0A1I1J1P0</accession>
<evidence type="ECO:0000313" key="10">
    <source>
        <dbReference type="EMBL" id="SFC40538.1"/>
    </source>
</evidence>
<dbReference type="RefSeq" id="WP_093838040.1">
    <property type="nucleotide sequence ID" value="NZ_FOLM01000003.1"/>
</dbReference>
<dbReference type="GO" id="GO:0020037">
    <property type="term" value="F:heme binding"/>
    <property type="evidence" value="ECO:0007669"/>
    <property type="project" value="InterPro"/>
</dbReference>
<dbReference type="PROSITE" id="PS00086">
    <property type="entry name" value="CYTOCHROME_P450"/>
    <property type="match status" value="1"/>
</dbReference>
<proteinExistence type="inferred from homology"/>
<protein>
    <submittedName>
        <fullName evidence="10">Cytochrome P450</fullName>
    </submittedName>
</protein>
<comment type="similarity">
    <text evidence="1 8">Belongs to the cytochrome P450 family.</text>
</comment>
<dbReference type="CDD" id="cd11049">
    <property type="entry name" value="CYP170A1-like"/>
    <property type="match status" value="1"/>
</dbReference>
<evidence type="ECO:0000256" key="8">
    <source>
        <dbReference type="RuleBase" id="RU000461"/>
    </source>
</evidence>
<evidence type="ECO:0000256" key="1">
    <source>
        <dbReference type="ARBA" id="ARBA00010617"/>
    </source>
</evidence>
<dbReference type="Proteomes" id="UP000199207">
    <property type="component" value="Unassembled WGS sequence"/>
</dbReference>
<keyword evidence="5 7" id="KW-0408">Iron</keyword>
<keyword evidence="2 7" id="KW-0349">Heme</keyword>
<dbReference type="InterPro" id="IPR036396">
    <property type="entry name" value="Cyt_P450_sf"/>
</dbReference>
<dbReference type="PRINTS" id="PR00463">
    <property type="entry name" value="EP450I"/>
</dbReference>
<dbReference type="InterPro" id="IPR001128">
    <property type="entry name" value="Cyt_P450"/>
</dbReference>
<dbReference type="InterPro" id="IPR002401">
    <property type="entry name" value="Cyt_P450_E_grp-I"/>
</dbReference>
<dbReference type="PANTHER" id="PTHR24291">
    <property type="entry name" value="CYTOCHROME P450 FAMILY 4"/>
    <property type="match status" value="1"/>
</dbReference>
<reference evidence="10 11" key="1">
    <citation type="submission" date="2016-10" db="EMBL/GenBank/DDBJ databases">
        <authorList>
            <person name="de Groot N.N."/>
        </authorList>
    </citation>
    <scope>NUCLEOTIDE SEQUENCE [LARGE SCALE GENOMIC DNA]</scope>
    <source>
        <strain evidence="10 11">CGMCC 4.5739</strain>
    </source>
</reference>
<sequence>MAETAERTVPGPGRQSGRAPLAPGAWPLIGHMPAMIRRPLDFITSLPAHGDVLKIRFGPMSVYAVNHPELLQLALVEKQHEFERGRFFKKMSLVMGEGILSTSGQTHRRLRRKLQPAFHHSRIPGYSVAIRQVAKELMADWRPGRVIALDKEMDRYSLDSVTGCLFAGSLPSSIAAEFRRTLPIVSRGFIVRAATPDQWGRVPTPGNRRFDRALRDLRAAASQAVAAYRADAAEDDNSLLAMMAQSGGEDGETLTDRQVRDNVINFGIAGMETTGATLAWLFYELSRHPEVEARVLAEIDEVLGDRDPDHEDLAKLAYTGRVVKETLRVHAPWILMRRARNDIRLGGVTVPEGAEILYSPHMVHHDARWYPDPYRFDPDRWLAEPPPQVPRAAWMAFSVGAHKCIGDAFAITEMTIAVAMICRRWRLRPLPGVEIRPVVRAGIHPNRMPVTAEPRGTA</sequence>
<keyword evidence="11" id="KW-1185">Reference proteome</keyword>
<gene>
    <name evidence="10" type="ORF">SAMN05421773_103205</name>
</gene>
<evidence type="ECO:0000256" key="3">
    <source>
        <dbReference type="ARBA" id="ARBA00022723"/>
    </source>
</evidence>